<proteinExistence type="predicted"/>
<dbReference type="SUPFAM" id="SSF55961">
    <property type="entry name" value="Bet v1-like"/>
    <property type="match status" value="1"/>
</dbReference>
<evidence type="ECO:0008006" key="3">
    <source>
        <dbReference type="Google" id="ProtNLM"/>
    </source>
</evidence>
<evidence type="ECO:0000313" key="2">
    <source>
        <dbReference type="Proteomes" id="UP000537130"/>
    </source>
</evidence>
<name>A0A7W4W6U2_9GAMM</name>
<gene>
    <name evidence="1" type="ORF">FHR99_002840</name>
</gene>
<accession>A0A7W4W6U2</accession>
<keyword evidence="2" id="KW-1185">Reference proteome</keyword>
<dbReference type="Proteomes" id="UP000537130">
    <property type="component" value="Unassembled WGS sequence"/>
</dbReference>
<dbReference type="Pfam" id="PF10698">
    <property type="entry name" value="DUF2505"/>
    <property type="match status" value="1"/>
</dbReference>
<reference evidence="1 2" key="1">
    <citation type="submission" date="2020-08" db="EMBL/GenBank/DDBJ databases">
        <title>Genomic Encyclopedia of Type Strains, Phase III (KMG-III): the genomes of soil and plant-associated and newly described type strains.</title>
        <authorList>
            <person name="Whitman W."/>
        </authorList>
    </citation>
    <scope>NUCLEOTIDE SEQUENCE [LARGE SCALE GENOMIC DNA]</scope>
    <source>
        <strain evidence="1 2">CECT 8654</strain>
    </source>
</reference>
<protein>
    <recommendedName>
        <fullName evidence="3">DUF2505 domain-containing protein</fullName>
    </recommendedName>
</protein>
<sequence>MAVSHEFSASVDSVYELLTDPDFLVERSVALGEDCEAEVEDYEDETVIKLKRRVTRELPAFLAKMFNPVQTINMTETWRPDGDDWEGDFEMTVEGQPVVIRGEFTLKSSKKGSVYTVSHSCKAKIPLVGGKVEKFVLSQTSSGAEDELNYAASRLI</sequence>
<dbReference type="AlphaFoldDB" id="A0A7W4W6U2"/>
<dbReference type="EMBL" id="JACHWY010000003">
    <property type="protein sequence ID" value="MBB3048566.1"/>
    <property type="molecule type" value="Genomic_DNA"/>
</dbReference>
<dbReference type="InterPro" id="IPR019639">
    <property type="entry name" value="DUF2505"/>
</dbReference>
<comment type="caution">
    <text evidence="1">The sequence shown here is derived from an EMBL/GenBank/DDBJ whole genome shotgun (WGS) entry which is preliminary data.</text>
</comment>
<evidence type="ECO:0000313" key="1">
    <source>
        <dbReference type="EMBL" id="MBB3048566.1"/>
    </source>
</evidence>
<organism evidence="1 2">
    <name type="scientific">Litorivivens lipolytica</name>
    <dbReference type="NCBI Taxonomy" id="1524264"/>
    <lineage>
        <taxon>Bacteria</taxon>
        <taxon>Pseudomonadati</taxon>
        <taxon>Pseudomonadota</taxon>
        <taxon>Gammaproteobacteria</taxon>
        <taxon>Litorivivens</taxon>
    </lineage>
</organism>
<dbReference type="RefSeq" id="WP_183411347.1">
    <property type="nucleotide sequence ID" value="NZ_JACHWY010000003.1"/>
</dbReference>